<keyword evidence="1" id="KW-0677">Repeat</keyword>
<dbReference type="Pfam" id="PF24883">
    <property type="entry name" value="NPHP3_N"/>
    <property type="match status" value="1"/>
</dbReference>
<gene>
    <name evidence="3" type="ORF">B0H67DRAFT_306659</name>
</gene>
<feature type="domain" description="NACHT" evidence="2">
    <location>
        <begin position="222"/>
        <end position="374"/>
    </location>
</feature>
<dbReference type="InterPro" id="IPR027417">
    <property type="entry name" value="P-loop_NTPase"/>
</dbReference>
<comment type="caution">
    <text evidence="3">The sequence shown here is derived from an EMBL/GenBank/DDBJ whole genome shotgun (WGS) entry which is preliminary data.</text>
</comment>
<keyword evidence="4" id="KW-1185">Reference proteome</keyword>
<dbReference type="SUPFAM" id="SSF52540">
    <property type="entry name" value="P-loop containing nucleoside triphosphate hydrolases"/>
    <property type="match status" value="1"/>
</dbReference>
<proteinExistence type="predicted"/>
<dbReference type="InterPro" id="IPR056884">
    <property type="entry name" value="NPHP3-like_N"/>
</dbReference>
<dbReference type="InterPro" id="IPR007111">
    <property type="entry name" value="NACHT_NTPase"/>
</dbReference>
<evidence type="ECO:0000313" key="3">
    <source>
        <dbReference type="EMBL" id="KAK0712126.1"/>
    </source>
</evidence>
<reference evidence="3" key="1">
    <citation type="submission" date="2023-06" db="EMBL/GenBank/DDBJ databases">
        <title>Genome-scale phylogeny and comparative genomics of the fungal order Sordariales.</title>
        <authorList>
            <consortium name="Lawrence Berkeley National Laboratory"/>
            <person name="Hensen N."/>
            <person name="Bonometti L."/>
            <person name="Westerberg I."/>
            <person name="Brannstrom I.O."/>
            <person name="Guillou S."/>
            <person name="Cros-Aarteil S."/>
            <person name="Calhoun S."/>
            <person name="Haridas S."/>
            <person name="Kuo A."/>
            <person name="Mondo S."/>
            <person name="Pangilinan J."/>
            <person name="Riley R."/>
            <person name="Labutti K."/>
            <person name="Andreopoulos B."/>
            <person name="Lipzen A."/>
            <person name="Chen C."/>
            <person name="Yanf M."/>
            <person name="Daum C."/>
            <person name="Ng V."/>
            <person name="Clum A."/>
            <person name="Steindorff A."/>
            <person name="Ohm R."/>
            <person name="Martin F."/>
            <person name="Silar P."/>
            <person name="Natvig D."/>
            <person name="Lalanne C."/>
            <person name="Gautier V."/>
            <person name="Ament-Velasquez S.L."/>
            <person name="Kruys A."/>
            <person name="Hutchinson M.I."/>
            <person name="Powell A.J."/>
            <person name="Barry K."/>
            <person name="Miller A.N."/>
            <person name="Grigoriev I.V."/>
            <person name="Debuchy R."/>
            <person name="Gladieux P."/>
            <person name="Thoren M.H."/>
            <person name="Johannesson H."/>
        </authorList>
    </citation>
    <scope>NUCLEOTIDE SEQUENCE</scope>
    <source>
        <strain evidence="3">SMH4607-1</strain>
    </source>
</reference>
<evidence type="ECO:0000259" key="2">
    <source>
        <dbReference type="PROSITE" id="PS50837"/>
    </source>
</evidence>
<dbReference type="PANTHER" id="PTHR10039:SF16">
    <property type="entry name" value="GPI INOSITOL-DEACYLASE"/>
    <property type="match status" value="1"/>
</dbReference>
<dbReference type="AlphaFoldDB" id="A0AA40AA69"/>
<organism evidence="3 4">
    <name type="scientific">Lasiosphaeris hirsuta</name>
    <dbReference type="NCBI Taxonomy" id="260670"/>
    <lineage>
        <taxon>Eukaryota</taxon>
        <taxon>Fungi</taxon>
        <taxon>Dikarya</taxon>
        <taxon>Ascomycota</taxon>
        <taxon>Pezizomycotina</taxon>
        <taxon>Sordariomycetes</taxon>
        <taxon>Sordariomycetidae</taxon>
        <taxon>Sordariales</taxon>
        <taxon>Lasiosphaeriaceae</taxon>
        <taxon>Lasiosphaeris</taxon>
    </lineage>
</organism>
<sequence>MDGLSVAASVIAVIQISTTLLSTCEQILSKIKSAEKSISTIISGIRALADTLNKIKDLPQGSDGFNDALRSLSVPAGKPPGSGDDSGERPGLEACRPILGECQALLRDTQDQLVPLYRRGFMVRLRWLRVSSEIGQSLKVINQHQASLSLALVTYHLKVTEIQAKSLARIKEDGERTKVLNWYITSDSKKNQDDSLDKHEPKTGMWVFNEAPFTSWRDTPGSLLWLHGLPGAGKTILSSTIIGHMQARVAGTSRMVVYYYFDFRDGEKQKAANFLKSVIYQLTSARPDLPHSAAALYRSKNNGIEEPSIEELCGVIQAEVERTELTYLIIDALHECPSSRQTECGSQNERRPLLQKFLNRDFLPCNLNILITSRAEPDIKVAMSDLATHTIAIQNLAVDTDVGIYVANEIERDLTTKNWDPKLKKRVIDTVMAGARGMFRLAAGQLSALKPCLTLNGVEEELNAHA</sequence>
<accession>A0AA40AA69</accession>
<dbReference type="Gene3D" id="3.40.50.300">
    <property type="entry name" value="P-loop containing nucleotide triphosphate hydrolases"/>
    <property type="match status" value="1"/>
</dbReference>
<dbReference type="Proteomes" id="UP001172102">
    <property type="component" value="Unassembled WGS sequence"/>
</dbReference>
<evidence type="ECO:0000313" key="4">
    <source>
        <dbReference type="Proteomes" id="UP001172102"/>
    </source>
</evidence>
<dbReference type="PROSITE" id="PS50837">
    <property type="entry name" value="NACHT"/>
    <property type="match status" value="1"/>
</dbReference>
<protein>
    <recommendedName>
        <fullName evidence="2">NACHT domain-containing protein</fullName>
    </recommendedName>
</protein>
<dbReference type="EMBL" id="JAUKUA010000005">
    <property type="protein sequence ID" value="KAK0712126.1"/>
    <property type="molecule type" value="Genomic_DNA"/>
</dbReference>
<name>A0AA40AA69_9PEZI</name>
<dbReference type="PANTHER" id="PTHR10039">
    <property type="entry name" value="AMELOGENIN"/>
    <property type="match status" value="1"/>
</dbReference>
<evidence type="ECO:0000256" key="1">
    <source>
        <dbReference type="ARBA" id="ARBA00022737"/>
    </source>
</evidence>